<dbReference type="OrthoDB" id="8585334at2"/>
<evidence type="ECO:0000313" key="8">
    <source>
        <dbReference type="Proteomes" id="UP000012179"/>
    </source>
</evidence>
<feature type="active site" description="O-(5'-phospho-DNA)-serine intermediate" evidence="5">
    <location>
        <position position="12"/>
    </location>
</feature>
<feature type="domain" description="Resolvase/invertase-type recombinase catalytic" evidence="6">
    <location>
        <begin position="4"/>
        <end position="138"/>
    </location>
</feature>
<dbReference type="GO" id="GO:0003690">
    <property type="term" value="F:double-stranded DNA binding"/>
    <property type="evidence" value="ECO:0007669"/>
    <property type="project" value="InterPro"/>
</dbReference>
<dbReference type="InterPro" id="IPR050639">
    <property type="entry name" value="SSR_resolvase"/>
</dbReference>
<sequence>MKTQRIGYTRVSSLDQNAERQLDGIELDITFTDKASGKDTKRPQLQAALKHARLGDTLIAHSMDRLARNCEDMLRIVRELNDKGVSVEFVKENMTFAAGKDDPRSTLMFTMLSAFSQFERSMIKERQREGIAIAKSKGVYKGGKPKLTQEQVTILREKAAAEGANKSELAKELGISRETLYQYLRQEQISGAL</sequence>
<evidence type="ECO:0000256" key="3">
    <source>
        <dbReference type="ARBA" id="ARBA00023125"/>
    </source>
</evidence>
<dbReference type="PROSITE" id="PS51736">
    <property type="entry name" value="RECOMBINASES_3"/>
    <property type="match status" value="1"/>
</dbReference>
<dbReference type="InterPro" id="IPR006120">
    <property type="entry name" value="Resolvase_HTH_dom"/>
</dbReference>
<evidence type="ECO:0000313" key="7">
    <source>
        <dbReference type="EMBL" id="ARO87962.1"/>
    </source>
</evidence>
<keyword evidence="2" id="KW-0229">DNA integration</keyword>
<dbReference type="CDD" id="cd03768">
    <property type="entry name" value="SR_ResInv"/>
    <property type="match status" value="1"/>
</dbReference>
<comment type="similarity">
    <text evidence="1">Belongs to the site-specific recombinase resolvase family.</text>
</comment>
<keyword evidence="8" id="KW-1185">Reference proteome</keyword>
<dbReference type="CDD" id="cd00569">
    <property type="entry name" value="HTH_Hin_like"/>
    <property type="match status" value="1"/>
</dbReference>
<dbReference type="SUPFAM" id="SSF53041">
    <property type="entry name" value="Resolvase-like"/>
    <property type="match status" value="1"/>
</dbReference>
<dbReference type="InterPro" id="IPR006119">
    <property type="entry name" value="Resolv_N"/>
</dbReference>
<dbReference type="InterPro" id="IPR018126">
    <property type="entry name" value="SASP_alpha/beta-type_CS"/>
</dbReference>
<dbReference type="PANTHER" id="PTHR30461">
    <property type="entry name" value="DNA-INVERTASE FROM LAMBDOID PROPHAGE"/>
    <property type="match status" value="1"/>
</dbReference>
<evidence type="ECO:0000256" key="2">
    <source>
        <dbReference type="ARBA" id="ARBA00022908"/>
    </source>
</evidence>
<keyword evidence="4" id="KW-0233">DNA recombination</keyword>
<dbReference type="EMBL" id="CP021106">
    <property type="protein sequence ID" value="ARO87962.1"/>
    <property type="molecule type" value="Genomic_DNA"/>
</dbReference>
<dbReference type="PROSITE" id="PS00398">
    <property type="entry name" value="RECOMBINASES_2"/>
    <property type="match status" value="1"/>
</dbReference>
<organism evidence="7 8">
    <name type="scientific">Nitrosospira lacus</name>
    <dbReference type="NCBI Taxonomy" id="1288494"/>
    <lineage>
        <taxon>Bacteria</taxon>
        <taxon>Pseudomonadati</taxon>
        <taxon>Pseudomonadota</taxon>
        <taxon>Betaproteobacteria</taxon>
        <taxon>Nitrosomonadales</taxon>
        <taxon>Nitrosomonadaceae</taxon>
        <taxon>Nitrosospira</taxon>
    </lineage>
</organism>
<dbReference type="Gene3D" id="1.10.10.60">
    <property type="entry name" value="Homeodomain-like"/>
    <property type="match status" value="1"/>
</dbReference>
<proteinExistence type="inferred from homology"/>
<dbReference type="InterPro" id="IPR006118">
    <property type="entry name" value="Recombinase_CS"/>
</dbReference>
<dbReference type="Proteomes" id="UP000012179">
    <property type="component" value="Chromosome"/>
</dbReference>
<dbReference type="GO" id="GO:0000150">
    <property type="term" value="F:DNA strand exchange activity"/>
    <property type="evidence" value="ECO:0007669"/>
    <property type="project" value="InterPro"/>
</dbReference>
<dbReference type="GO" id="GO:0015074">
    <property type="term" value="P:DNA integration"/>
    <property type="evidence" value="ECO:0007669"/>
    <property type="project" value="UniProtKB-KW"/>
</dbReference>
<dbReference type="SUPFAM" id="SSF46689">
    <property type="entry name" value="Homeodomain-like"/>
    <property type="match status" value="1"/>
</dbReference>
<dbReference type="InterPro" id="IPR036162">
    <property type="entry name" value="Resolvase-like_N_sf"/>
</dbReference>
<gene>
    <name evidence="7" type="ORF">EBAPG3_009385</name>
</gene>
<protein>
    <submittedName>
        <fullName evidence="7">Transposase</fullName>
    </submittedName>
</protein>
<evidence type="ECO:0000256" key="4">
    <source>
        <dbReference type="ARBA" id="ARBA00023172"/>
    </source>
</evidence>
<dbReference type="Gene3D" id="3.40.50.1390">
    <property type="entry name" value="Resolvase, N-terminal catalytic domain"/>
    <property type="match status" value="1"/>
</dbReference>
<evidence type="ECO:0000259" key="6">
    <source>
        <dbReference type="PROSITE" id="PS51736"/>
    </source>
</evidence>
<dbReference type="Pfam" id="PF00239">
    <property type="entry name" value="Resolvase"/>
    <property type="match status" value="1"/>
</dbReference>
<dbReference type="GO" id="GO:0006265">
    <property type="term" value="P:DNA topological change"/>
    <property type="evidence" value="ECO:0007669"/>
    <property type="project" value="InterPro"/>
</dbReference>
<evidence type="ECO:0000256" key="1">
    <source>
        <dbReference type="ARBA" id="ARBA00009913"/>
    </source>
</evidence>
<reference evidence="7 8" key="1">
    <citation type="journal article" date="2015" name="Int. J. Syst. Evol. Microbiol.">
        <title>Nitrosospira lacus sp. nov., a psychrotolerant, ammonia-oxidizing bacterium from sandy lake sediment.</title>
        <authorList>
            <person name="Urakawa H."/>
            <person name="Garcia J.C."/>
            <person name="Nielsen J.L."/>
            <person name="Le V.Q."/>
            <person name="Kozlowski J.A."/>
            <person name="Stein L.Y."/>
            <person name="Lim C.K."/>
            <person name="Pommerening-Roser A."/>
            <person name="Martens-Habbena W."/>
            <person name="Stahl D.A."/>
            <person name="Klotz M.G."/>
        </authorList>
    </citation>
    <scope>NUCLEOTIDE SEQUENCE [LARGE SCALE GENOMIC DNA]</scope>
    <source>
        <strain evidence="7 8">APG3</strain>
    </source>
</reference>
<accession>A0A1W6SQB7</accession>
<dbReference type="SMART" id="SM00857">
    <property type="entry name" value="Resolvase"/>
    <property type="match status" value="1"/>
</dbReference>
<keyword evidence="3" id="KW-0238">DNA-binding</keyword>
<dbReference type="InterPro" id="IPR009057">
    <property type="entry name" value="Homeodomain-like_sf"/>
</dbReference>
<dbReference type="RefSeq" id="WP_040852315.1">
    <property type="nucleotide sequence ID" value="NZ_CP021106.3"/>
</dbReference>
<dbReference type="PANTHER" id="PTHR30461:SF26">
    <property type="entry name" value="RESOLVASE HOMOLOG YNEB"/>
    <property type="match status" value="1"/>
</dbReference>
<dbReference type="Pfam" id="PF02796">
    <property type="entry name" value="HTH_7"/>
    <property type="match status" value="1"/>
</dbReference>
<dbReference type="eggNOG" id="COG1961">
    <property type="taxonomic scope" value="Bacteria"/>
</dbReference>
<evidence type="ECO:0000256" key="5">
    <source>
        <dbReference type="PIRSR" id="PIRSR606118-50"/>
    </source>
</evidence>
<dbReference type="AlphaFoldDB" id="A0A1W6SQB7"/>
<name>A0A1W6SQB7_9PROT</name>
<dbReference type="KEGG" id="nlc:EBAPG3_009385"/>
<dbReference type="PROSITE" id="PS00304">
    <property type="entry name" value="SASP_1"/>
    <property type="match status" value="1"/>
</dbReference>